<name>A0A1V6LST9_9FLAO</name>
<evidence type="ECO:0000313" key="1">
    <source>
        <dbReference type="EMBL" id="OQD43251.1"/>
    </source>
</evidence>
<keyword evidence="2" id="KW-1185">Reference proteome</keyword>
<dbReference type="AlphaFoldDB" id="A0A1V6LST9"/>
<dbReference type="OrthoDB" id="9771783at2"/>
<accession>A0A1V6LST9</accession>
<protein>
    <recommendedName>
        <fullName evidence="3">DUF748 domain-containing protein</fullName>
    </recommendedName>
</protein>
<dbReference type="InterPro" id="IPR008023">
    <property type="entry name" value="DUF748"/>
</dbReference>
<reference evidence="1 2" key="1">
    <citation type="submission" date="2016-12" db="EMBL/GenBank/DDBJ databases">
        <authorList>
            <person name="Song W.-J."/>
            <person name="Kurnit D.M."/>
        </authorList>
    </citation>
    <scope>NUCLEOTIDE SEQUENCE [LARGE SCALE GENOMIC DNA]</scope>
    <source>
        <strain evidence="1 2">HSG9</strain>
    </source>
</reference>
<proteinExistence type="predicted"/>
<organism evidence="1 2">
    <name type="scientific">Croceivirga radicis</name>
    <dbReference type="NCBI Taxonomy" id="1929488"/>
    <lineage>
        <taxon>Bacteria</taxon>
        <taxon>Pseudomonadati</taxon>
        <taxon>Bacteroidota</taxon>
        <taxon>Flavobacteriia</taxon>
        <taxon>Flavobacteriales</taxon>
        <taxon>Flavobacteriaceae</taxon>
        <taxon>Croceivirga</taxon>
    </lineage>
</organism>
<dbReference type="RefSeq" id="WP_080318374.1">
    <property type="nucleotide sequence ID" value="NZ_MTBC01000003.1"/>
</dbReference>
<sequence length="368" mass="41408">MNSTKKKHKKSWFKRKRTWIPLTIILVLLTFRLALPYIVKDYVNKVLSEIPGYHGHVAAIDIALYRGAYVIHDLKLNKVAATSQVPFLSIKKSDISIEWNALFNGEVVSELTLYQPEFIYVFEDQQAKGVDPEVEDWTKALTDIVPIDINRLQLVDGTAAFIELQADPNIDLHLKNIDLVAYNLRNVVQKERNLPSEVHATATSIGDGNLELDGRLNLVKQIPDMDIAFELTNANATALNDFTNHYAGIDFNKGTFEVFGEIAIADGYLKGSIKPILTNAKLLGKEDGFLNSLWEGFVGFFKFLFKNQKHNTLATKVPIEGNLNNAGAKIWPTVTNIFKNAWIKAYKGVLDDDIDFKDAEEAVDNKNK</sequence>
<evidence type="ECO:0008006" key="3">
    <source>
        <dbReference type="Google" id="ProtNLM"/>
    </source>
</evidence>
<dbReference type="EMBL" id="MTBC01000003">
    <property type="protein sequence ID" value="OQD43251.1"/>
    <property type="molecule type" value="Genomic_DNA"/>
</dbReference>
<gene>
    <name evidence="1" type="ORF">BUL40_05280</name>
</gene>
<dbReference type="Proteomes" id="UP000191680">
    <property type="component" value="Unassembled WGS sequence"/>
</dbReference>
<dbReference type="Pfam" id="PF05359">
    <property type="entry name" value="DUF748"/>
    <property type="match status" value="2"/>
</dbReference>
<evidence type="ECO:0000313" key="2">
    <source>
        <dbReference type="Proteomes" id="UP000191680"/>
    </source>
</evidence>
<comment type="caution">
    <text evidence="1">The sequence shown here is derived from an EMBL/GenBank/DDBJ whole genome shotgun (WGS) entry which is preliminary data.</text>
</comment>